<keyword evidence="4 6" id="KW-0808">Transferase</keyword>
<evidence type="ECO:0000256" key="4">
    <source>
        <dbReference type="ARBA" id="ARBA00022679"/>
    </source>
</evidence>
<evidence type="ECO:0000256" key="6">
    <source>
        <dbReference type="HAMAP-Rule" id="MF_00074"/>
    </source>
</evidence>
<dbReference type="InterPro" id="IPR029063">
    <property type="entry name" value="SAM-dependent_MTases_sf"/>
</dbReference>
<gene>
    <name evidence="6 7" type="primary">rsmG</name>
    <name evidence="7" type="ORF">L0C25_09905</name>
</gene>
<feature type="binding site" evidence="6">
    <location>
        <begin position="91"/>
        <end position="92"/>
    </location>
    <ligand>
        <name>S-adenosyl-L-methionine</name>
        <dbReference type="ChEBI" id="CHEBI:59789"/>
    </ligand>
</feature>
<dbReference type="AlphaFoldDB" id="A0AA46YNU9"/>
<protein>
    <recommendedName>
        <fullName evidence="6">Ribosomal RNA small subunit methyltransferase G</fullName>
        <ecNumber evidence="6">2.1.1.-</ecNumber>
    </recommendedName>
    <alternativeName>
        <fullName evidence="6">16S rRNA 7-methylguanosine methyltransferase</fullName>
        <shortName evidence="6">16S rRNA m7G methyltransferase</shortName>
    </alternativeName>
</protein>
<dbReference type="Gene3D" id="3.40.50.150">
    <property type="entry name" value="Vaccinia Virus protein VP39"/>
    <property type="match status" value="1"/>
</dbReference>
<name>A0AA46YNU9_9ACTN</name>
<accession>A0AA46YNU9</accession>
<dbReference type="HAMAP" id="MF_00074">
    <property type="entry name" value="16SrRNA_methyltr_G"/>
    <property type="match status" value="1"/>
</dbReference>
<comment type="subcellular location">
    <subcellularLocation>
        <location evidence="6">Cytoplasm</location>
    </subcellularLocation>
</comment>
<proteinExistence type="inferred from homology"/>
<comment type="caution">
    <text evidence="6">Lacks conserved residue(s) required for the propagation of feature annotation.</text>
</comment>
<organism evidence="7 8">
    <name type="scientific">Solicola gregarius</name>
    <dbReference type="NCBI Taxonomy" id="2908642"/>
    <lineage>
        <taxon>Bacteria</taxon>
        <taxon>Bacillati</taxon>
        <taxon>Actinomycetota</taxon>
        <taxon>Actinomycetes</taxon>
        <taxon>Propionibacteriales</taxon>
        <taxon>Nocardioidaceae</taxon>
        <taxon>Solicola</taxon>
    </lineage>
</organism>
<evidence type="ECO:0000313" key="7">
    <source>
        <dbReference type="EMBL" id="UYM07856.1"/>
    </source>
</evidence>
<feature type="binding site" evidence="6">
    <location>
        <position position="44"/>
    </location>
    <ligand>
        <name>S-adenosyl-L-methionine</name>
        <dbReference type="ChEBI" id="CHEBI:59789"/>
    </ligand>
</feature>
<evidence type="ECO:0000256" key="1">
    <source>
        <dbReference type="ARBA" id="ARBA00022490"/>
    </source>
</evidence>
<dbReference type="EC" id="2.1.1.-" evidence="6"/>
<dbReference type="SUPFAM" id="SSF53335">
    <property type="entry name" value="S-adenosyl-L-methionine-dependent methyltransferases"/>
    <property type="match status" value="1"/>
</dbReference>
<evidence type="ECO:0000256" key="2">
    <source>
        <dbReference type="ARBA" id="ARBA00022552"/>
    </source>
</evidence>
<evidence type="ECO:0000313" key="8">
    <source>
        <dbReference type="Proteomes" id="UP001164390"/>
    </source>
</evidence>
<dbReference type="PANTHER" id="PTHR31760">
    <property type="entry name" value="S-ADENOSYL-L-METHIONINE-DEPENDENT METHYLTRANSFERASES SUPERFAMILY PROTEIN"/>
    <property type="match status" value="1"/>
</dbReference>
<keyword evidence="8" id="KW-1185">Reference proteome</keyword>
<evidence type="ECO:0000256" key="3">
    <source>
        <dbReference type="ARBA" id="ARBA00022603"/>
    </source>
</evidence>
<dbReference type="GO" id="GO:0070043">
    <property type="term" value="F:rRNA (guanine-N7-)-methyltransferase activity"/>
    <property type="evidence" value="ECO:0007669"/>
    <property type="project" value="UniProtKB-UniRule"/>
</dbReference>
<comment type="function">
    <text evidence="6">Specifically methylates the N7 position of a guanine in 16S rRNA.</text>
</comment>
<dbReference type="NCBIfam" id="TIGR00138">
    <property type="entry name" value="rsmG_gidB"/>
    <property type="match status" value="1"/>
</dbReference>
<keyword evidence="1 6" id="KW-0963">Cytoplasm</keyword>
<dbReference type="GO" id="GO:0005829">
    <property type="term" value="C:cytosol"/>
    <property type="evidence" value="ECO:0007669"/>
    <property type="project" value="TreeGrafter"/>
</dbReference>
<keyword evidence="2 6" id="KW-0698">rRNA processing</keyword>
<dbReference type="PANTHER" id="PTHR31760:SF0">
    <property type="entry name" value="S-ADENOSYL-L-METHIONINE-DEPENDENT METHYLTRANSFERASES SUPERFAMILY PROTEIN"/>
    <property type="match status" value="1"/>
</dbReference>
<dbReference type="Pfam" id="PF02527">
    <property type="entry name" value="GidB"/>
    <property type="match status" value="1"/>
</dbReference>
<comment type="similarity">
    <text evidence="6">Belongs to the methyltransferase superfamily. RNA methyltransferase RsmG family.</text>
</comment>
<dbReference type="KEGG" id="sgrg:L0C25_09905"/>
<reference evidence="7" key="1">
    <citation type="submission" date="2022-01" db="EMBL/GenBank/DDBJ databases">
        <title>Nocardioidaceae gen. sp. A5X3R13.</title>
        <authorList>
            <person name="Lopez Marin M.A."/>
            <person name="Uhlik O."/>
        </authorList>
    </citation>
    <scope>NUCLEOTIDE SEQUENCE</scope>
    <source>
        <strain evidence="7">A5X3R13</strain>
    </source>
</reference>
<keyword evidence="5 6" id="KW-0949">S-adenosyl-L-methionine</keyword>
<feature type="binding site" evidence="6">
    <location>
        <position position="105"/>
    </location>
    <ligand>
        <name>S-adenosyl-L-methionine</name>
        <dbReference type="ChEBI" id="CHEBI:59789"/>
    </ligand>
</feature>
<dbReference type="Proteomes" id="UP001164390">
    <property type="component" value="Chromosome"/>
</dbReference>
<evidence type="ECO:0000256" key="5">
    <source>
        <dbReference type="ARBA" id="ARBA00022691"/>
    </source>
</evidence>
<dbReference type="InterPro" id="IPR003682">
    <property type="entry name" value="rRNA_ssu_MeTfrase_G"/>
</dbReference>
<dbReference type="EMBL" id="CP094970">
    <property type="protein sequence ID" value="UYM07856.1"/>
    <property type="molecule type" value="Genomic_DNA"/>
</dbReference>
<feature type="binding site" evidence="6">
    <location>
        <position position="39"/>
    </location>
    <ligand>
        <name>S-adenosyl-L-methionine</name>
        <dbReference type="ChEBI" id="CHEBI:59789"/>
    </ligand>
</feature>
<sequence length="183" mass="19769">MGRGLLGPREAPRVWTRHLLNCAVASDAVRQGERVADVGSGAGLPGLAWVIRREDLRMVLVEPLLRRSTFLSECVEDLELTARVEVERTRAEDWSGEGFDVVTSRAVAPLERLVRWCAPLCRPGGRIVALKGSSAVGEISDAAPVVGRVSDHPAALTTYGGEVLEHPTTVVEIHVDRPHGAAR</sequence>
<keyword evidence="3 6" id="KW-0489">Methyltransferase</keyword>